<keyword evidence="2" id="KW-1185">Reference proteome</keyword>
<proteinExistence type="predicted"/>
<evidence type="ECO:0000313" key="1">
    <source>
        <dbReference type="EMBL" id="SDJ34101.1"/>
    </source>
</evidence>
<sequence>MKMIRVGGNDMFSNGSSTENCGVCEQNSEMGFYLLSMWICLSCERKMVELNVEDPSYTWYIERLRGSKMNNRMLLH</sequence>
<protein>
    <submittedName>
        <fullName evidence="1">Inhibitor of sigma-G Gin</fullName>
    </submittedName>
</protein>
<accession>A0A1G8SXZ9</accession>
<gene>
    <name evidence="1" type="ORF">SAMN04488123_1403</name>
</gene>
<dbReference type="AlphaFoldDB" id="A0A1G8SXZ9"/>
<reference evidence="1 2" key="1">
    <citation type="submission" date="2016-10" db="EMBL/GenBank/DDBJ databases">
        <authorList>
            <person name="de Groot N.N."/>
        </authorList>
    </citation>
    <scope>NUCLEOTIDE SEQUENCE [LARGE SCALE GENOMIC DNA]</scope>
    <source>
        <strain evidence="1 2">DSM 21771</strain>
    </source>
</reference>
<organism evidence="1 2">
    <name type="scientific">Natribacillus halophilus</name>
    <dbReference type="NCBI Taxonomy" id="549003"/>
    <lineage>
        <taxon>Bacteria</taxon>
        <taxon>Bacillati</taxon>
        <taxon>Bacillota</taxon>
        <taxon>Bacilli</taxon>
        <taxon>Bacillales</taxon>
        <taxon>Bacillaceae</taxon>
        <taxon>Natribacillus</taxon>
    </lineage>
</organism>
<dbReference type="Proteomes" id="UP000198853">
    <property type="component" value="Unassembled WGS sequence"/>
</dbReference>
<dbReference type="EMBL" id="FNEN01000040">
    <property type="protein sequence ID" value="SDJ34101.1"/>
    <property type="molecule type" value="Genomic_DNA"/>
</dbReference>
<dbReference type="Pfam" id="PF10764">
    <property type="entry name" value="Gin"/>
    <property type="match status" value="1"/>
</dbReference>
<name>A0A1G8SXZ9_9BACI</name>
<dbReference type="InterPro" id="IPR019700">
    <property type="entry name" value="Sigma-G_inhibitor_Gin"/>
</dbReference>
<evidence type="ECO:0000313" key="2">
    <source>
        <dbReference type="Proteomes" id="UP000198853"/>
    </source>
</evidence>
<dbReference type="OrthoDB" id="2886653at2"/>